<sequence length="115" mass="13349">MEKLKAKRRTLRRQSTIIIKEATTALEGANTVQLSALLQRLDVINSKLRKVNTELEKCRRDDIFLDDYAESVQYDDRVNNTIGLLRAKIISLRSRQLVRRATGKQRSQLRKGKPR</sequence>
<proteinExistence type="predicted"/>
<evidence type="ECO:0000313" key="2">
    <source>
        <dbReference type="Proteomes" id="UP000821845"/>
    </source>
</evidence>
<protein>
    <submittedName>
        <fullName evidence="1">Uncharacterized protein</fullName>
    </submittedName>
</protein>
<comment type="caution">
    <text evidence="1">The sequence shown here is derived from an EMBL/GenBank/DDBJ whole genome shotgun (WGS) entry which is preliminary data.</text>
</comment>
<dbReference type="EMBL" id="CM023481">
    <property type="protein sequence ID" value="KAH6946938.1"/>
    <property type="molecule type" value="Genomic_DNA"/>
</dbReference>
<dbReference type="Proteomes" id="UP000821845">
    <property type="component" value="Chromosome 1"/>
</dbReference>
<evidence type="ECO:0000313" key="1">
    <source>
        <dbReference type="EMBL" id="KAH6946938.1"/>
    </source>
</evidence>
<gene>
    <name evidence="1" type="ORF">HPB50_016184</name>
</gene>
<reference evidence="1" key="1">
    <citation type="submission" date="2020-05" db="EMBL/GenBank/DDBJ databases">
        <title>Large-scale comparative analyses of tick genomes elucidate their genetic diversity and vector capacities.</title>
        <authorList>
            <person name="Jia N."/>
            <person name="Wang J."/>
            <person name="Shi W."/>
            <person name="Du L."/>
            <person name="Sun Y."/>
            <person name="Zhan W."/>
            <person name="Jiang J."/>
            <person name="Wang Q."/>
            <person name="Zhang B."/>
            <person name="Ji P."/>
            <person name="Sakyi L.B."/>
            <person name="Cui X."/>
            <person name="Yuan T."/>
            <person name="Jiang B."/>
            <person name="Yang W."/>
            <person name="Lam T.T.-Y."/>
            <person name="Chang Q."/>
            <person name="Ding S."/>
            <person name="Wang X."/>
            <person name="Zhu J."/>
            <person name="Ruan X."/>
            <person name="Zhao L."/>
            <person name="Wei J."/>
            <person name="Que T."/>
            <person name="Du C."/>
            <person name="Cheng J."/>
            <person name="Dai P."/>
            <person name="Han X."/>
            <person name="Huang E."/>
            <person name="Gao Y."/>
            <person name="Liu J."/>
            <person name="Shao H."/>
            <person name="Ye R."/>
            <person name="Li L."/>
            <person name="Wei W."/>
            <person name="Wang X."/>
            <person name="Wang C."/>
            <person name="Yang T."/>
            <person name="Huo Q."/>
            <person name="Li W."/>
            <person name="Guo W."/>
            <person name="Chen H."/>
            <person name="Zhou L."/>
            <person name="Ni X."/>
            <person name="Tian J."/>
            <person name="Zhou Y."/>
            <person name="Sheng Y."/>
            <person name="Liu T."/>
            <person name="Pan Y."/>
            <person name="Xia L."/>
            <person name="Li J."/>
            <person name="Zhao F."/>
            <person name="Cao W."/>
        </authorList>
    </citation>
    <scope>NUCLEOTIDE SEQUENCE</scope>
    <source>
        <strain evidence="1">Hyas-2018</strain>
    </source>
</reference>
<keyword evidence="2" id="KW-1185">Reference proteome</keyword>
<name>A0ACB7TLB6_HYAAI</name>
<organism evidence="1 2">
    <name type="scientific">Hyalomma asiaticum</name>
    <name type="common">Tick</name>
    <dbReference type="NCBI Taxonomy" id="266040"/>
    <lineage>
        <taxon>Eukaryota</taxon>
        <taxon>Metazoa</taxon>
        <taxon>Ecdysozoa</taxon>
        <taxon>Arthropoda</taxon>
        <taxon>Chelicerata</taxon>
        <taxon>Arachnida</taxon>
        <taxon>Acari</taxon>
        <taxon>Parasitiformes</taxon>
        <taxon>Ixodida</taxon>
        <taxon>Ixodoidea</taxon>
        <taxon>Ixodidae</taxon>
        <taxon>Hyalomminae</taxon>
        <taxon>Hyalomma</taxon>
    </lineage>
</organism>
<accession>A0ACB7TLB6</accession>